<dbReference type="GO" id="GO:0046872">
    <property type="term" value="F:metal ion binding"/>
    <property type="evidence" value="ECO:0007669"/>
    <property type="project" value="UniProtKB-KW"/>
</dbReference>
<dbReference type="HAMAP" id="MF_00047">
    <property type="entry name" value="Dala_Dala_lig"/>
    <property type="match status" value="1"/>
</dbReference>
<feature type="binding site" evidence="20">
    <location>
        <position position="272"/>
    </location>
    <ligand>
        <name>Mg(2+)</name>
        <dbReference type="ChEBI" id="CHEBI:18420"/>
        <label>1</label>
    </ligand>
</feature>
<comment type="cofactor">
    <cofactor evidence="20">
        <name>Mg(2+)</name>
        <dbReference type="ChEBI" id="CHEBI:18420"/>
    </cofactor>
    <cofactor evidence="20">
        <name>Mn(2+)</name>
        <dbReference type="ChEBI" id="CHEBI:29035"/>
    </cofactor>
    <text evidence="20">Binds 2 magnesium or manganese ions per subunit.</text>
</comment>
<evidence type="ECO:0000256" key="8">
    <source>
        <dbReference type="ARBA" id="ARBA00022598"/>
    </source>
</evidence>
<keyword evidence="8 18" id="KW-0436">Ligase</keyword>
<dbReference type="InterPro" id="IPR011095">
    <property type="entry name" value="Dala_Dala_lig_C"/>
</dbReference>
<evidence type="ECO:0000256" key="18">
    <source>
        <dbReference type="HAMAP-Rule" id="MF_00047"/>
    </source>
</evidence>
<dbReference type="InterPro" id="IPR013815">
    <property type="entry name" value="ATP_grasp_subdomain_1"/>
</dbReference>
<reference evidence="23 24" key="1">
    <citation type="submission" date="2020-12" db="EMBL/GenBank/DDBJ databases">
        <authorList>
            <person name="Shan Y."/>
        </authorList>
    </citation>
    <scope>NUCLEOTIDE SEQUENCE [LARGE SCALE GENOMIC DNA]</scope>
    <source>
        <strain evidence="24">csc3.9</strain>
    </source>
</reference>
<evidence type="ECO:0000256" key="14">
    <source>
        <dbReference type="ARBA" id="ARBA00022984"/>
    </source>
</evidence>
<dbReference type="FunFam" id="3.30.470.20:FF:000008">
    <property type="entry name" value="D-alanine--D-alanine ligase"/>
    <property type="match status" value="1"/>
</dbReference>
<keyword evidence="13 18" id="KW-0133">Cell shape</keyword>
<evidence type="ECO:0000256" key="5">
    <source>
        <dbReference type="ARBA" id="ARBA00010871"/>
    </source>
</evidence>
<dbReference type="SUPFAM" id="SSF56059">
    <property type="entry name" value="Glutathione synthetase ATP-binding domain-like"/>
    <property type="match status" value="1"/>
</dbReference>
<keyword evidence="16 18" id="KW-0961">Cell wall biogenesis/degradation</keyword>
<evidence type="ECO:0000256" key="21">
    <source>
        <dbReference type="PROSITE-ProRule" id="PRU00409"/>
    </source>
</evidence>
<comment type="catalytic activity">
    <reaction evidence="17 18">
        <text>2 D-alanine + ATP = D-alanyl-D-alanine + ADP + phosphate + H(+)</text>
        <dbReference type="Rhea" id="RHEA:11224"/>
        <dbReference type="ChEBI" id="CHEBI:15378"/>
        <dbReference type="ChEBI" id="CHEBI:30616"/>
        <dbReference type="ChEBI" id="CHEBI:43474"/>
        <dbReference type="ChEBI" id="CHEBI:57416"/>
        <dbReference type="ChEBI" id="CHEBI:57822"/>
        <dbReference type="ChEBI" id="CHEBI:456216"/>
        <dbReference type="EC" id="6.3.2.4"/>
    </reaction>
</comment>
<accession>A0A7T4R4K8</accession>
<evidence type="ECO:0000256" key="19">
    <source>
        <dbReference type="PIRSR" id="PIRSR039102-1"/>
    </source>
</evidence>
<dbReference type="Proteomes" id="UP000596063">
    <property type="component" value="Chromosome"/>
</dbReference>
<feature type="active site" evidence="19">
    <location>
        <position position="27"/>
    </location>
</feature>
<evidence type="ECO:0000256" key="11">
    <source>
        <dbReference type="ARBA" id="ARBA00022840"/>
    </source>
</evidence>
<dbReference type="NCBIfam" id="NF002378">
    <property type="entry name" value="PRK01372.1"/>
    <property type="match status" value="1"/>
</dbReference>
<sequence>MTPMSFADIQRAVGGKLAVLLGGNSAEREISLKSGAAVSEAFRRQGLEIEAIDVADRDWMQRVQKFSHCFIALHGPGGEDGTVQGALECMGVTYTGSGVMASALGMDKLRCKQLWLSAGLNTPRFTTLHAHTDWQATVDELGPMIVKPACEGSSIGMSRAEAAAELEAAWQTANRYGQVFAEQWISGGEYTVAILDDAALPAIKLETDAAFYDFEAKYVSNETRYLCPCGLSEEDELELQQLALSAFREVGCRGWGRVDVMRAADGDFYLLEVNTVPGMTDHSLVPMAAKAAGLDFDQLVSRILAAAIAGGNAAERQGAP</sequence>
<evidence type="ECO:0000256" key="3">
    <source>
        <dbReference type="ARBA" id="ARBA00004496"/>
    </source>
</evidence>
<name>A0A7T4R4K8_9GAMM</name>
<dbReference type="GO" id="GO:0005829">
    <property type="term" value="C:cytosol"/>
    <property type="evidence" value="ECO:0007669"/>
    <property type="project" value="TreeGrafter"/>
</dbReference>
<dbReference type="InterPro" id="IPR016185">
    <property type="entry name" value="PreATP-grasp_dom_sf"/>
</dbReference>
<evidence type="ECO:0000256" key="16">
    <source>
        <dbReference type="ARBA" id="ARBA00023316"/>
    </source>
</evidence>
<comment type="cofactor">
    <cofactor evidence="1">
        <name>Mn(2+)</name>
        <dbReference type="ChEBI" id="CHEBI:29035"/>
    </cofactor>
</comment>
<keyword evidence="24" id="KW-1185">Reference proteome</keyword>
<dbReference type="GO" id="GO:0008360">
    <property type="term" value="P:regulation of cell shape"/>
    <property type="evidence" value="ECO:0007669"/>
    <property type="project" value="UniProtKB-KW"/>
</dbReference>
<dbReference type="GO" id="GO:0008716">
    <property type="term" value="F:D-alanine-D-alanine ligase activity"/>
    <property type="evidence" value="ECO:0007669"/>
    <property type="project" value="UniProtKB-UniRule"/>
</dbReference>
<dbReference type="InterPro" id="IPR011127">
    <property type="entry name" value="Dala_Dala_lig_N"/>
</dbReference>
<keyword evidence="14 18" id="KW-0573">Peptidoglycan synthesis</keyword>
<dbReference type="EC" id="6.3.2.4" evidence="6 18"/>
<dbReference type="PROSITE" id="PS00844">
    <property type="entry name" value="DALA_DALA_LIGASE_2"/>
    <property type="match status" value="1"/>
</dbReference>
<comment type="similarity">
    <text evidence="5 18">Belongs to the D-alanine--D-alanine ligase family.</text>
</comment>
<evidence type="ECO:0000256" key="4">
    <source>
        <dbReference type="ARBA" id="ARBA00004752"/>
    </source>
</evidence>
<dbReference type="Pfam" id="PF07478">
    <property type="entry name" value="Dala_Dala_lig_C"/>
    <property type="match status" value="1"/>
</dbReference>
<comment type="function">
    <text evidence="2 18">Cell wall formation.</text>
</comment>
<evidence type="ECO:0000256" key="6">
    <source>
        <dbReference type="ARBA" id="ARBA00012216"/>
    </source>
</evidence>
<dbReference type="GO" id="GO:0009252">
    <property type="term" value="P:peptidoglycan biosynthetic process"/>
    <property type="evidence" value="ECO:0007669"/>
    <property type="project" value="UniProtKB-UniRule"/>
</dbReference>
<evidence type="ECO:0000259" key="22">
    <source>
        <dbReference type="PROSITE" id="PS50975"/>
    </source>
</evidence>
<dbReference type="AlphaFoldDB" id="A0A7T4R4K8"/>
<dbReference type="GO" id="GO:0005524">
    <property type="term" value="F:ATP binding"/>
    <property type="evidence" value="ECO:0007669"/>
    <property type="project" value="UniProtKB-UniRule"/>
</dbReference>
<comment type="pathway">
    <text evidence="4 18">Cell wall biogenesis; peptidoglycan biosynthesis.</text>
</comment>
<keyword evidence="11 21" id="KW-0067">ATP-binding</keyword>
<organism evidence="23 24">
    <name type="scientific">Spongiibacter nanhainus</name>
    <dbReference type="NCBI Taxonomy" id="2794344"/>
    <lineage>
        <taxon>Bacteria</taxon>
        <taxon>Pseudomonadati</taxon>
        <taxon>Pseudomonadota</taxon>
        <taxon>Gammaproteobacteria</taxon>
        <taxon>Cellvibrionales</taxon>
        <taxon>Spongiibacteraceae</taxon>
        <taxon>Spongiibacter</taxon>
    </lineage>
</organism>
<evidence type="ECO:0000256" key="12">
    <source>
        <dbReference type="ARBA" id="ARBA00022842"/>
    </source>
</evidence>
<keyword evidence="12 20" id="KW-0460">Magnesium</keyword>
<keyword evidence="10 21" id="KW-0547">Nucleotide-binding</keyword>
<evidence type="ECO:0000256" key="2">
    <source>
        <dbReference type="ARBA" id="ARBA00003921"/>
    </source>
</evidence>
<dbReference type="InterPro" id="IPR011761">
    <property type="entry name" value="ATP-grasp"/>
</dbReference>
<comment type="subcellular location">
    <subcellularLocation>
        <location evidence="3 18">Cytoplasm</location>
    </subcellularLocation>
</comment>
<evidence type="ECO:0000256" key="15">
    <source>
        <dbReference type="ARBA" id="ARBA00023211"/>
    </source>
</evidence>
<evidence type="ECO:0000256" key="9">
    <source>
        <dbReference type="ARBA" id="ARBA00022723"/>
    </source>
</evidence>
<dbReference type="Gene3D" id="3.30.470.20">
    <property type="entry name" value="ATP-grasp fold, B domain"/>
    <property type="match status" value="1"/>
</dbReference>
<dbReference type="PROSITE" id="PS00843">
    <property type="entry name" value="DALA_DALA_LIGASE_1"/>
    <property type="match status" value="1"/>
</dbReference>
<dbReference type="Gene3D" id="3.30.1490.20">
    <property type="entry name" value="ATP-grasp fold, A domain"/>
    <property type="match status" value="1"/>
</dbReference>
<evidence type="ECO:0000256" key="7">
    <source>
        <dbReference type="ARBA" id="ARBA00022490"/>
    </source>
</evidence>
<dbReference type="PROSITE" id="PS50975">
    <property type="entry name" value="ATP_GRASP"/>
    <property type="match status" value="1"/>
</dbReference>
<feature type="binding site" evidence="20">
    <location>
        <position position="272"/>
    </location>
    <ligand>
        <name>Mg(2+)</name>
        <dbReference type="ChEBI" id="CHEBI:18420"/>
        <label>2</label>
    </ligand>
</feature>
<evidence type="ECO:0000313" key="24">
    <source>
        <dbReference type="Proteomes" id="UP000596063"/>
    </source>
</evidence>
<evidence type="ECO:0000256" key="10">
    <source>
        <dbReference type="ARBA" id="ARBA00022741"/>
    </source>
</evidence>
<dbReference type="NCBIfam" id="TIGR01205">
    <property type="entry name" value="D_ala_D_alaTIGR"/>
    <property type="match status" value="1"/>
</dbReference>
<evidence type="ECO:0000256" key="13">
    <source>
        <dbReference type="ARBA" id="ARBA00022960"/>
    </source>
</evidence>
<feature type="active site" evidence="19">
    <location>
        <position position="283"/>
    </location>
</feature>
<feature type="binding site" evidence="20">
    <location>
        <position position="274"/>
    </location>
    <ligand>
        <name>Mg(2+)</name>
        <dbReference type="ChEBI" id="CHEBI:18420"/>
        <label>2</label>
    </ligand>
</feature>
<protein>
    <recommendedName>
        <fullName evidence="6 18">D-alanine--D-alanine ligase</fullName>
        <ecNumber evidence="6 18">6.3.2.4</ecNumber>
    </recommendedName>
    <alternativeName>
        <fullName evidence="18">D-Ala-D-Ala ligase</fullName>
    </alternativeName>
    <alternativeName>
        <fullName evidence="18">D-alanylalanine synthetase</fullName>
    </alternativeName>
</protein>
<dbReference type="PANTHER" id="PTHR23132">
    <property type="entry name" value="D-ALANINE--D-ALANINE LIGASE"/>
    <property type="match status" value="1"/>
</dbReference>
<dbReference type="InterPro" id="IPR005905">
    <property type="entry name" value="D_ala_D_ala"/>
</dbReference>
<dbReference type="PANTHER" id="PTHR23132:SF23">
    <property type="entry name" value="D-ALANINE--D-ALANINE LIGASE B"/>
    <property type="match status" value="1"/>
</dbReference>
<dbReference type="PIRSF" id="PIRSF039102">
    <property type="entry name" value="Ddl/VanB"/>
    <property type="match status" value="1"/>
</dbReference>
<feature type="active site" evidence="19">
    <location>
        <position position="153"/>
    </location>
</feature>
<dbReference type="InterPro" id="IPR000291">
    <property type="entry name" value="D-Ala_lig_Van_CS"/>
</dbReference>
<evidence type="ECO:0000256" key="1">
    <source>
        <dbReference type="ARBA" id="ARBA00001936"/>
    </source>
</evidence>
<dbReference type="Pfam" id="PF01820">
    <property type="entry name" value="Dala_Dala_lig_N"/>
    <property type="match status" value="1"/>
</dbReference>
<evidence type="ECO:0000256" key="20">
    <source>
        <dbReference type="PIRSR" id="PIRSR039102-3"/>
    </source>
</evidence>
<gene>
    <name evidence="18" type="primary">ddl</name>
    <name evidence="23" type="ORF">I6N98_04250</name>
</gene>
<evidence type="ECO:0000313" key="23">
    <source>
        <dbReference type="EMBL" id="QQD20067.1"/>
    </source>
</evidence>
<dbReference type="EMBL" id="CP066167">
    <property type="protein sequence ID" value="QQD20067.1"/>
    <property type="molecule type" value="Genomic_DNA"/>
</dbReference>
<dbReference type="SUPFAM" id="SSF52440">
    <property type="entry name" value="PreATP-grasp domain"/>
    <property type="match status" value="1"/>
</dbReference>
<dbReference type="KEGG" id="snan:I6N98_04250"/>
<feature type="binding site" evidence="20">
    <location>
        <position position="259"/>
    </location>
    <ligand>
        <name>Mg(2+)</name>
        <dbReference type="ChEBI" id="CHEBI:18420"/>
        <label>1</label>
    </ligand>
</feature>
<keyword evidence="15 20" id="KW-0464">Manganese</keyword>
<dbReference type="UniPathway" id="UPA00219"/>
<proteinExistence type="inferred from homology"/>
<evidence type="ECO:0000256" key="17">
    <source>
        <dbReference type="ARBA" id="ARBA00047614"/>
    </source>
</evidence>
<keyword evidence="9 20" id="KW-0479">Metal-binding</keyword>
<dbReference type="Gene3D" id="3.40.50.20">
    <property type="match status" value="1"/>
</dbReference>
<feature type="domain" description="ATP-grasp" evidence="22">
    <location>
        <begin position="112"/>
        <end position="305"/>
    </location>
</feature>
<keyword evidence="7 18" id="KW-0963">Cytoplasm</keyword>
<dbReference type="GO" id="GO:0071555">
    <property type="term" value="P:cell wall organization"/>
    <property type="evidence" value="ECO:0007669"/>
    <property type="project" value="UniProtKB-KW"/>
</dbReference>